<dbReference type="RefSeq" id="XP_066072464.1">
    <property type="nucleotide sequence ID" value="XM_066216367.1"/>
</dbReference>
<organism evidence="4 5">
    <name type="scientific">Kwoniella dendrophila CBS 6074</name>
    <dbReference type="NCBI Taxonomy" id="1295534"/>
    <lineage>
        <taxon>Eukaryota</taxon>
        <taxon>Fungi</taxon>
        <taxon>Dikarya</taxon>
        <taxon>Basidiomycota</taxon>
        <taxon>Agaricomycotina</taxon>
        <taxon>Tremellomycetes</taxon>
        <taxon>Tremellales</taxon>
        <taxon>Cryptococcaceae</taxon>
        <taxon>Kwoniella</taxon>
    </lineage>
</organism>
<dbReference type="Pfam" id="PF03328">
    <property type="entry name" value="HpcH_HpaI"/>
    <property type="match status" value="1"/>
</dbReference>
<dbReference type="SUPFAM" id="SSF51621">
    <property type="entry name" value="Phosphoenolpyruvate/pyruvate domain"/>
    <property type="match status" value="1"/>
</dbReference>
<feature type="domain" description="HpcH/HpaI aldolase/citrate lyase" evidence="3">
    <location>
        <begin position="25"/>
        <end position="251"/>
    </location>
</feature>
<accession>A0AAX4JL30</accession>
<evidence type="ECO:0000259" key="3">
    <source>
        <dbReference type="Pfam" id="PF03328"/>
    </source>
</evidence>
<keyword evidence="5" id="KW-1185">Reference proteome</keyword>
<sequence length="263" mass="27926">MTNSTTTAQIPRHRLRNGLESGQPQFGCFSSLSSAWTARIVASCGWDYVIVDCEHGNHDDGDMHDCVNAIAAEGVSPIVRIRAQDSGLIKRALDTGAHGVMIPMVNTAAQAEQLVKWSKFPPMGVRGQGSSFCAMASGITTSEYVKIANKTILTLVQIETPEAIANVDAIAAVDGVDGLFVGPNDLALSLLGYVPAKWTETEFLDALEAVKQAGKKHGKYVGILAKNGQHAKELKNEWSIVGLGSDSKALSTAMTATVQTIKS</sequence>
<gene>
    <name evidence="4" type="ORF">L201_000567</name>
</gene>
<dbReference type="AlphaFoldDB" id="A0AAX4JL30"/>
<dbReference type="EMBL" id="CP144098">
    <property type="protein sequence ID" value="WWC85701.1"/>
    <property type="molecule type" value="Genomic_DNA"/>
</dbReference>
<dbReference type="FunFam" id="3.20.20.60:FF:000004">
    <property type="entry name" value="5-keto-4-deoxy-D-glucarate aldolase"/>
    <property type="match status" value="1"/>
</dbReference>
<keyword evidence="1" id="KW-0479">Metal-binding</keyword>
<dbReference type="InterPro" id="IPR050251">
    <property type="entry name" value="HpcH-HpaI_aldolase"/>
</dbReference>
<evidence type="ECO:0000313" key="4">
    <source>
        <dbReference type="EMBL" id="WWC85701.1"/>
    </source>
</evidence>
<keyword evidence="2" id="KW-0456">Lyase</keyword>
<dbReference type="Gene3D" id="3.20.20.60">
    <property type="entry name" value="Phosphoenolpyruvate-binding domains"/>
    <property type="match status" value="1"/>
</dbReference>
<evidence type="ECO:0000256" key="1">
    <source>
        <dbReference type="ARBA" id="ARBA00022723"/>
    </source>
</evidence>
<dbReference type="PANTHER" id="PTHR30502">
    <property type="entry name" value="2-KETO-3-DEOXY-L-RHAMNONATE ALDOLASE"/>
    <property type="match status" value="1"/>
</dbReference>
<evidence type="ECO:0000313" key="5">
    <source>
        <dbReference type="Proteomes" id="UP001355207"/>
    </source>
</evidence>
<dbReference type="GO" id="GO:0005737">
    <property type="term" value="C:cytoplasm"/>
    <property type="evidence" value="ECO:0007669"/>
    <property type="project" value="UniProtKB-ARBA"/>
</dbReference>
<dbReference type="GeneID" id="91091239"/>
<reference evidence="4 5" key="1">
    <citation type="submission" date="2024-01" db="EMBL/GenBank/DDBJ databases">
        <title>Comparative genomics of Cryptococcus and Kwoniella reveals pathogenesis evolution and contrasting modes of karyotype evolution via chromosome fusion or intercentromeric recombination.</title>
        <authorList>
            <person name="Coelho M.A."/>
            <person name="David-Palma M."/>
            <person name="Shea T."/>
            <person name="Bowers K."/>
            <person name="McGinley-Smith S."/>
            <person name="Mohammad A.W."/>
            <person name="Gnirke A."/>
            <person name="Yurkov A.M."/>
            <person name="Nowrousian M."/>
            <person name="Sun S."/>
            <person name="Cuomo C.A."/>
            <person name="Heitman J."/>
        </authorList>
    </citation>
    <scope>NUCLEOTIDE SEQUENCE [LARGE SCALE GENOMIC DNA]</scope>
    <source>
        <strain evidence="4 5">CBS 6074</strain>
    </source>
</reference>
<dbReference type="GO" id="GO:0016832">
    <property type="term" value="F:aldehyde-lyase activity"/>
    <property type="evidence" value="ECO:0007669"/>
    <property type="project" value="TreeGrafter"/>
</dbReference>
<dbReference type="InterPro" id="IPR005000">
    <property type="entry name" value="Aldolase/citrate-lyase_domain"/>
</dbReference>
<proteinExistence type="predicted"/>
<evidence type="ECO:0000256" key="2">
    <source>
        <dbReference type="ARBA" id="ARBA00023239"/>
    </source>
</evidence>
<dbReference type="InterPro" id="IPR040442">
    <property type="entry name" value="Pyrv_kinase-like_dom_sf"/>
</dbReference>
<dbReference type="PANTHER" id="PTHR30502:SF9">
    <property type="entry name" value="HPCH_HPAI ALDOLASE_CITRATE LYASE DOMAIN-CONTAINING PROTEIN"/>
    <property type="match status" value="1"/>
</dbReference>
<dbReference type="GO" id="GO:0046872">
    <property type="term" value="F:metal ion binding"/>
    <property type="evidence" value="ECO:0007669"/>
    <property type="project" value="UniProtKB-KW"/>
</dbReference>
<protein>
    <recommendedName>
        <fullName evidence="3">HpcH/HpaI aldolase/citrate lyase domain-containing protein</fullName>
    </recommendedName>
</protein>
<dbReference type="InterPro" id="IPR015813">
    <property type="entry name" value="Pyrv/PenolPyrv_kinase-like_dom"/>
</dbReference>
<dbReference type="Proteomes" id="UP001355207">
    <property type="component" value="Chromosome 1"/>
</dbReference>
<name>A0AAX4JL30_9TREE</name>